<dbReference type="RefSeq" id="XP_022318233.1">
    <property type="nucleotide sequence ID" value="XM_022462525.1"/>
</dbReference>
<dbReference type="PANTHER" id="PTHR23292:SF6">
    <property type="entry name" value="FI16602P1-RELATED"/>
    <property type="match status" value="1"/>
</dbReference>
<accession>A0A8B8CQY1</accession>
<proteinExistence type="inferred from homology"/>
<dbReference type="InterPro" id="IPR006629">
    <property type="entry name" value="LITAF"/>
</dbReference>
<protein>
    <submittedName>
        <fullName evidence="11">Lipopolysaccharide-induced tumor necrosis factor-alpha factor homolog isoform X2</fullName>
    </submittedName>
</protein>
<reference evidence="11" key="1">
    <citation type="submission" date="2025-08" db="UniProtKB">
        <authorList>
            <consortium name="RefSeq"/>
        </authorList>
    </citation>
    <scope>IDENTIFICATION</scope>
    <source>
        <tissue evidence="11">Whole sample</tissue>
    </source>
</reference>
<evidence type="ECO:0000256" key="3">
    <source>
        <dbReference type="ARBA" id="ARBA00004630"/>
    </source>
</evidence>
<dbReference type="GeneID" id="111121311"/>
<feature type="domain" description="LITAF" evidence="9">
    <location>
        <begin position="33"/>
        <end position="122"/>
    </location>
</feature>
<feature type="compositionally biased region" description="Pro residues" evidence="8">
    <location>
        <begin position="16"/>
        <end position="30"/>
    </location>
</feature>
<dbReference type="Proteomes" id="UP000694844">
    <property type="component" value="Chromosome 2"/>
</dbReference>
<evidence type="ECO:0000256" key="1">
    <source>
        <dbReference type="ARBA" id="ARBA00004414"/>
    </source>
</evidence>
<dbReference type="GO" id="GO:0031902">
    <property type="term" value="C:late endosome membrane"/>
    <property type="evidence" value="ECO:0007669"/>
    <property type="project" value="UniProtKB-SubCell"/>
</dbReference>
<name>A0A8B8CQY1_CRAVI</name>
<keyword evidence="6" id="KW-0862">Zinc</keyword>
<evidence type="ECO:0000259" key="9">
    <source>
        <dbReference type="PROSITE" id="PS51837"/>
    </source>
</evidence>
<sequence length="123" mass="13365">MSEKQTTFPSAFSQPPNAPGYGQPPPPPGYPGNTTIVVTQPGFVNHMVFREFGVQMQCPHCQATVTTSTRYEVGTLTWVACCVTAAVGCWLGCCFIPFCVDGCKDVIHACPSCRQDVGRYNRL</sequence>
<evidence type="ECO:0000256" key="6">
    <source>
        <dbReference type="ARBA" id="ARBA00022833"/>
    </source>
</evidence>
<dbReference type="GO" id="GO:0005765">
    <property type="term" value="C:lysosomal membrane"/>
    <property type="evidence" value="ECO:0007669"/>
    <property type="project" value="UniProtKB-SubCell"/>
</dbReference>
<dbReference type="InterPro" id="IPR037519">
    <property type="entry name" value="LITAF_fam"/>
</dbReference>
<dbReference type="Pfam" id="PF10601">
    <property type="entry name" value="zf-LITAF-like"/>
    <property type="match status" value="1"/>
</dbReference>
<evidence type="ECO:0000256" key="5">
    <source>
        <dbReference type="ARBA" id="ARBA00022723"/>
    </source>
</evidence>
<feature type="region of interest" description="Disordered" evidence="8">
    <location>
        <begin position="1"/>
        <end position="32"/>
    </location>
</feature>
<keyword evidence="5" id="KW-0479">Metal-binding</keyword>
<dbReference type="SMART" id="SM00714">
    <property type="entry name" value="LITAF"/>
    <property type="match status" value="1"/>
</dbReference>
<dbReference type="PROSITE" id="PS51837">
    <property type="entry name" value="LITAF"/>
    <property type="match status" value="1"/>
</dbReference>
<organism evidence="10 11">
    <name type="scientific">Crassostrea virginica</name>
    <name type="common">Eastern oyster</name>
    <dbReference type="NCBI Taxonomy" id="6565"/>
    <lineage>
        <taxon>Eukaryota</taxon>
        <taxon>Metazoa</taxon>
        <taxon>Spiralia</taxon>
        <taxon>Lophotrochozoa</taxon>
        <taxon>Mollusca</taxon>
        <taxon>Bivalvia</taxon>
        <taxon>Autobranchia</taxon>
        <taxon>Pteriomorphia</taxon>
        <taxon>Ostreida</taxon>
        <taxon>Ostreoidea</taxon>
        <taxon>Ostreidae</taxon>
        <taxon>Crassostrea</taxon>
    </lineage>
</organism>
<evidence type="ECO:0000313" key="10">
    <source>
        <dbReference type="Proteomes" id="UP000694844"/>
    </source>
</evidence>
<dbReference type="AlphaFoldDB" id="A0A8B8CQY1"/>
<keyword evidence="10" id="KW-1185">Reference proteome</keyword>
<dbReference type="OrthoDB" id="5599753at2759"/>
<evidence type="ECO:0000313" key="11">
    <source>
        <dbReference type="RefSeq" id="XP_022318233.1"/>
    </source>
</evidence>
<dbReference type="GO" id="GO:0008270">
    <property type="term" value="F:zinc ion binding"/>
    <property type="evidence" value="ECO:0007669"/>
    <property type="project" value="TreeGrafter"/>
</dbReference>
<comment type="subcellular location">
    <subcellularLocation>
        <location evidence="2">Endosome membrane</location>
        <topology evidence="2">Peripheral membrane protein</topology>
    </subcellularLocation>
    <subcellularLocation>
        <location evidence="1">Late endosome membrane</location>
    </subcellularLocation>
    <subcellularLocation>
        <location evidence="3">Lysosome membrane</location>
        <topology evidence="3">Peripheral membrane protein</topology>
        <orientation evidence="3">Cytoplasmic side</orientation>
    </subcellularLocation>
</comment>
<evidence type="ECO:0000256" key="4">
    <source>
        <dbReference type="ARBA" id="ARBA00005975"/>
    </source>
</evidence>
<keyword evidence="7" id="KW-0472">Membrane</keyword>
<gene>
    <name evidence="11" type="primary">LOC111121311</name>
</gene>
<dbReference type="PANTHER" id="PTHR23292">
    <property type="entry name" value="LIPOPOLYSACCHARIDE-INDUCED TUMOR NECROSIS FACTOR-ALPHA FACTOR"/>
    <property type="match status" value="1"/>
</dbReference>
<evidence type="ECO:0000256" key="2">
    <source>
        <dbReference type="ARBA" id="ARBA00004481"/>
    </source>
</evidence>
<evidence type="ECO:0000256" key="8">
    <source>
        <dbReference type="SAM" id="MobiDB-lite"/>
    </source>
</evidence>
<evidence type="ECO:0000256" key="7">
    <source>
        <dbReference type="ARBA" id="ARBA00023136"/>
    </source>
</evidence>
<feature type="compositionally biased region" description="Polar residues" evidence="8">
    <location>
        <begin position="1"/>
        <end position="13"/>
    </location>
</feature>
<comment type="similarity">
    <text evidence="4">Belongs to the CDIP1/LITAF family.</text>
</comment>